<sequence>MVSSQALKGVGRLTNLQFYFDINCPNSWRAIKYFETRPDLNALIDYIPAYTFRIYLYKNGLANSQRPKFQGVGAIKFIKWSEECYRFNKWKEQNTDPNARIVGPVKRDADNNWIPNPKPKLYYPAPEPEPEPEPAQEVPEPETDRLSVKQIEKPSETSIITEIEGYARPKRFYWPTVEYTAPELTYRLDKNWQIYYLTWILESAAISSPTTFLGLIKSEFPDLYMGAIHHLGTALWENYDSIFWAPKLCKCAREIGLSLRDTEDLVSRLSHPKSRKFITQSSDRAIQLGATSTPFFTLNYEDTEEMTHFDDVNELPKHL</sequence>
<dbReference type="InterPro" id="IPR036249">
    <property type="entry name" value="Thioredoxin-like_sf"/>
</dbReference>
<dbReference type="OrthoDB" id="5831763at2759"/>
<keyword evidence="3" id="KW-1185">Reference proteome</keyword>
<dbReference type="GO" id="GO:0004602">
    <property type="term" value="F:glutathione peroxidase activity"/>
    <property type="evidence" value="ECO:0007669"/>
    <property type="project" value="TreeGrafter"/>
</dbReference>
<dbReference type="GO" id="GO:0006749">
    <property type="term" value="P:glutathione metabolic process"/>
    <property type="evidence" value="ECO:0007669"/>
    <property type="project" value="TreeGrafter"/>
</dbReference>
<accession>A0A2A2LWP3</accession>
<organism evidence="2 3">
    <name type="scientific">Diploscapter pachys</name>
    <dbReference type="NCBI Taxonomy" id="2018661"/>
    <lineage>
        <taxon>Eukaryota</taxon>
        <taxon>Metazoa</taxon>
        <taxon>Ecdysozoa</taxon>
        <taxon>Nematoda</taxon>
        <taxon>Chromadorea</taxon>
        <taxon>Rhabditida</taxon>
        <taxon>Rhabditina</taxon>
        <taxon>Rhabditomorpha</taxon>
        <taxon>Rhabditoidea</taxon>
        <taxon>Rhabditidae</taxon>
        <taxon>Diploscapter</taxon>
    </lineage>
</organism>
<dbReference type="PANTHER" id="PTHR42943:SF1">
    <property type="entry name" value="DSBA DOMAIN-CONTAINING PROTEIN"/>
    <property type="match status" value="1"/>
</dbReference>
<dbReference type="AlphaFoldDB" id="A0A2A2LWP3"/>
<proteinExistence type="predicted"/>
<feature type="region of interest" description="Disordered" evidence="1">
    <location>
        <begin position="110"/>
        <end position="144"/>
    </location>
</feature>
<dbReference type="Proteomes" id="UP000218231">
    <property type="component" value="Unassembled WGS sequence"/>
</dbReference>
<comment type="caution">
    <text evidence="2">The sequence shown here is derived from an EMBL/GenBank/DDBJ whole genome shotgun (WGS) entry which is preliminary data.</text>
</comment>
<dbReference type="InterPro" id="IPR051924">
    <property type="entry name" value="GST_Kappa/NadH"/>
</dbReference>
<evidence type="ECO:0000256" key="1">
    <source>
        <dbReference type="SAM" id="MobiDB-lite"/>
    </source>
</evidence>
<dbReference type="Gene3D" id="3.40.30.10">
    <property type="entry name" value="Glutaredoxin"/>
    <property type="match status" value="1"/>
</dbReference>
<reference evidence="2 3" key="1">
    <citation type="journal article" date="2017" name="Curr. Biol.">
        <title>Genome architecture and evolution of a unichromosomal asexual nematode.</title>
        <authorList>
            <person name="Fradin H."/>
            <person name="Zegar C."/>
            <person name="Gutwein M."/>
            <person name="Lucas J."/>
            <person name="Kovtun M."/>
            <person name="Corcoran D."/>
            <person name="Baugh L.R."/>
            <person name="Kiontke K."/>
            <person name="Gunsalus K."/>
            <person name="Fitch D.H."/>
            <person name="Piano F."/>
        </authorList>
    </citation>
    <scope>NUCLEOTIDE SEQUENCE [LARGE SCALE GENOMIC DNA]</scope>
    <source>
        <strain evidence="2">PF1309</strain>
    </source>
</reference>
<name>A0A2A2LWP3_9BILA</name>
<dbReference type="GO" id="GO:0005777">
    <property type="term" value="C:peroxisome"/>
    <property type="evidence" value="ECO:0007669"/>
    <property type="project" value="TreeGrafter"/>
</dbReference>
<evidence type="ECO:0000313" key="3">
    <source>
        <dbReference type="Proteomes" id="UP000218231"/>
    </source>
</evidence>
<gene>
    <name evidence="2" type="ORF">WR25_12191</name>
</gene>
<dbReference type="EMBL" id="LIAE01006365">
    <property type="protein sequence ID" value="PAV90619.1"/>
    <property type="molecule type" value="Genomic_DNA"/>
</dbReference>
<dbReference type="STRING" id="2018661.A0A2A2LWP3"/>
<dbReference type="GO" id="GO:0005739">
    <property type="term" value="C:mitochondrion"/>
    <property type="evidence" value="ECO:0007669"/>
    <property type="project" value="TreeGrafter"/>
</dbReference>
<evidence type="ECO:0000313" key="2">
    <source>
        <dbReference type="EMBL" id="PAV90619.1"/>
    </source>
</evidence>
<protein>
    <recommendedName>
        <fullName evidence="4">DSBA-like thioredoxin domain-containing protein</fullName>
    </recommendedName>
</protein>
<dbReference type="PANTHER" id="PTHR42943">
    <property type="entry name" value="GLUTATHIONE S-TRANSFERASE KAPPA"/>
    <property type="match status" value="1"/>
</dbReference>
<dbReference type="SUPFAM" id="SSF52833">
    <property type="entry name" value="Thioredoxin-like"/>
    <property type="match status" value="1"/>
</dbReference>
<evidence type="ECO:0008006" key="4">
    <source>
        <dbReference type="Google" id="ProtNLM"/>
    </source>
</evidence>
<dbReference type="GO" id="GO:0004364">
    <property type="term" value="F:glutathione transferase activity"/>
    <property type="evidence" value="ECO:0007669"/>
    <property type="project" value="TreeGrafter"/>
</dbReference>